<dbReference type="STRING" id="192903.SAMN04488513_101914"/>
<evidence type="ECO:0000313" key="1">
    <source>
        <dbReference type="EMBL" id="SHI65730.1"/>
    </source>
</evidence>
<gene>
    <name evidence="1" type="ORF">SAMN04488513_101914</name>
</gene>
<dbReference type="EMBL" id="FQYU01000001">
    <property type="protein sequence ID" value="SHI65730.1"/>
    <property type="molecule type" value="Genomic_DNA"/>
</dbReference>
<dbReference type="Proteomes" id="UP000184543">
    <property type="component" value="Unassembled WGS sequence"/>
</dbReference>
<dbReference type="RefSeq" id="WP_072989146.1">
    <property type="nucleotide sequence ID" value="NZ_FQYU01000001.1"/>
</dbReference>
<accession>A0A1M6CXQ1</accession>
<organism evidence="1 2">
    <name type="scientific">Pseudozobellia thermophila</name>
    <dbReference type="NCBI Taxonomy" id="192903"/>
    <lineage>
        <taxon>Bacteria</taxon>
        <taxon>Pseudomonadati</taxon>
        <taxon>Bacteroidota</taxon>
        <taxon>Flavobacteriia</taxon>
        <taxon>Flavobacteriales</taxon>
        <taxon>Flavobacteriaceae</taxon>
        <taxon>Pseudozobellia</taxon>
    </lineage>
</organism>
<dbReference type="AlphaFoldDB" id="A0A1M6CXQ1"/>
<sequence>MTAQNFIGLSKIRKAFGILFILATVSCSESEYRQLVKKEMASGAIHDSLMFDMHFGQTKKQFFDQCWKLNKKGWVRQGPNNQFVEYKLPLRQDQSLKDAITLLFYGIFDESDLMTGMDLRFSYDGWSLWNEKLQSKELVHAVKDSLKKWYPGNDFKLLNMPGDTTPVYVKIDGNRRILIQPLDDSRTVKAKIEDLRFLLDK</sequence>
<protein>
    <submittedName>
        <fullName evidence="1">Uncharacterized protein</fullName>
    </submittedName>
</protein>
<name>A0A1M6CXQ1_9FLAO</name>
<evidence type="ECO:0000313" key="2">
    <source>
        <dbReference type="Proteomes" id="UP000184543"/>
    </source>
</evidence>
<reference evidence="2" key="1">
    <citation type="submission" date="2016-11" db="EMBL/GenBank/DDBJ databases">
        <authorList>
            <person name="Varghese N."/>
            <person name="Submissions S."/>
        </authorList>
    </citation>
    <scope>NUCLEOTIDE SEQUENCE [LARGE SCALE GENOMIC DNA]</scope>
    <source>
        <strain evidence="2">DSM 19858</strain>
    </source>
</reference>
<proteinExistence type="predicted"/>
<dbReference type="OrthoDB" id="966030at2"/>
<keyword evidence="2" id="KW-1185">Reference proteome</keyword>